<organism evidence="6 7">
    <name type="scientific">Candidatus Clostridium stratigraminis</name>
    <dbReference type="NCBI Taxonomy" id="3381661"/>
    <lineage>
        <taxon>Bacteria</taxon>
        <taxon>Bacillati</taxon>
        <taxon>Bacillota</taxon>
        <taxon>Clostridia</taxon>
        <taxon>Eubacteriales</taxon>
        <taxon>Clostridiaceae</taxon>
        <taxon>Clostridium</taxon>
    </lineage>
</organism>
<feature type="modified residue" description="4-aspartylphosphate" evidence="3">
    <location>
        <position position="53"/>
    </location>
</feature>
<protein>
    <recommendedName>
        <fullName evidence="1">Stage 0 sporulation protein A homolog</fullName>
    </recommendedName>
</protein>
<gene>
    <name evidence="6" type="ORF">ACJDUG_05670</name>
</gene>
<evidence type="ECO:0000313" key="7">
    <source>
        <dbReference type="Proteomes" id="UP001623591"/>
    </source>
</evidence>
<dbReference type="SMART" id="SM00448">
    <property type="entry name" value="REC"/>
    <property type="match status" value="1"/>
</dbReference>
<evidence type="ECO:0000256" key="2">
    <source>
        <dbReference type="ARBA" id="ARBA00024867"/>
    </source>
</evidence>
<feature type="domain" description="HTH LytTR-type" evidence="5">
    <location>
        <begin position="147"/>
        <end position="251"/>
    </location>
</feature>
<keyword evidence="7" id="KW-1185">Reference proteome</keyword>
<dbReference type="InterPro" id="IPR007492">
    <property type="entry name" value="LytTR_DNA-bd_dom"/>
</dbReference>
<evidence type="ECO:0000256" key="3">
    <source>
        <dbReference type="PROSITE-ProRule" id="PRU00169"/>
    </source>
</evidence>
<evidence type="ECO:0000259" key="5">
    <source>
        <dbReference type="PROSITE" id="PS50930"/>
    </source>
</evidence>
<dbReference type="InterPro" id="IPR011006">
    <property type="entry name" value="CheY-like_superfamily"/>
</dbReference>
<dbReference type="SMART" id="SM00850">
    <property type="entry name" value="LytTR"/>
    <property type="match status" value="1"/>
</dbReference>
<dbReference type="SUPFAM" id="SSF52172">
    <property type="entry name" value="CheY-like"/>
    <property type="match status" value="1"/>
</dbReference>
<dbReference type="InterPro" id="IPR001789">
    <property type="entry name" value="Sig_transdc_resp-reg_receiver"/>
</dbReference>
<keyword evidence="3" id="KW-0597">Phosphoprotein</keyword>
<dbReference type="PROSITE" id="PS50930">
    <property type="entry name" value="HTH_LYTTR"/>
    <property type="match status" value="1"/>
</dbReference>
<dbReference type="Proteomes" id="UP001623591">
    <property type="component" value="Unassembled WGS sequence"/>
</dbReference>
<proteinExistence type="predicted"/>
<dbReference type="RefSeq" id="WP_406768937.1">
    <property type="nucleotide sequence ID" value="NZ_JBJHZZ010000002.1"/>
</dbReference>
<dbReference type="PANTHER" id="PTHR37299:SF1">
    <property type="entry name" value="STAGE 0 SPORULATION PROTEIN A HOMOLOG"/>
    <property type="match status" value="1"/>
</dbReference>
<dbReference type="InterPro" id="IPR046947">
    <property type="entry name" value="LytR-like"/>
</dbReference>
<sequence length="251" mass="29179">MKVMLLDDEKVIADELKYILDKNSICEVLGSYDDADAFMKDITRLKPDAVFIDINLGMITGFDVAEKLLNTDYTNKRPLIVFATAYDEYAIKAFECGAVDYILKPFDEERVKVSLERIKRLLEDKKQSDNELTKTVNMLSKRKINKLTVIYEGRFKVISFDKIYYIKAKQGISEAYTSEGTFMCELNLSQLEERLGEKFMRIHKSYIVNLDKITEIIPWFKGTYWVVINDANKAEIPVSKEKIKEIKEIIF</sequence>
<feature type="domain" description="Response regulatory" evidence="4">
    <location>
        <begin position="2"/>
        <end position="119"/>
    </location>
</feature>
<evidence type="ECO:0000256" key="1">
    <source>
        <dbReference type="ARBA" id="ARBA00018672"/>
    </source>
</evidence>
<dbReference type="PROSITE" id="PS50110">
    <property type="entry name" value="RESPONSE_REGULATORY"/>
    <property type="match status" value="1"/>
</dbReference>
<accession>A0ABW8T1N3</accession>
<dbReference type="Pfam" id="PF00072">
    <property type="entry name" value="Response_reg"/>
    <property type="match status" value="1"/>
</dbReference>
<reference evidence="6 7" key="1">
    <citation type="submission" date="2024-11" db="EMBL/GenBank/DDBJ databases">
        <authorList>
            <person name="Heng Y.C."/>
            <person name="Lim A.C.H."/>
            <person name="Lee J.K.Y."/>
            <person name="Kittelmann S."/>
        </authorList>
    </citation>
    <scope>NUCLEOTIDE SEQUENCE [LARGE SCALE GENOMIC DNA]</scope>
    <source>
        <strain evidence="6 7">WILCCON 0185</strain>
    </source>
</reference>
<dbReference type="Gene3D" id="2.40.50.1020">
    <property type="entry name" value="LytTr DNA-binding domain"/>
    <property type="match status" value="1"/>
</dbReference>
<name>A0ABW8T1N3_9CLOT</name>
<evidence type="ECO:0000313" key="6">
    <source>
        <dbReference type="EMBL" id="MFL0246471.1"/>
    </source>
</evidence>
<dbReference type="Gene3D" id="3.40.50.2300">
    <property type="match status" value="1"/>
</dbReference>
<evidence type="ECO:0000259" key="4">
    <source>
        <dbReference type="PROSITE" id="PS50110"/>
    </source>
</evidence>
<dbReference type="EMBL" id="JBJHZZ010000002">
    <property type="protein sequence ID" value="MFL0246471.1"/>
    <property type="molecule type" value="Genomic_DNA"/>
</dbReference>
<dbReference type="PANTHER" id="PTHR37299">
    <property type="entry name" value="TRANSCRIPTIONAL REGULATOR-RELATED"/>
    <property type="match status" value="1"/>
</dbReference>
<dbReference type="Pfam" id="PF04397">
    <property type="entry name" value="LytTR"/>
    <property type="match status" value="1"/>
</dbReference>
<comment type="function">
    <text evidence="2">May play the central regulatory role in sporulation. It may be an element of the effector pathway responsible for the activation of sporulation genes in response to nutritional stress. Spo0A may act in concert with spo0H (a sigma factor) to control the expression of some genes that are critical to the sporulation process.</text>
</comment>
<comment type="caution">
    <text evidence="6">The sequence shown here is derived from an EMBL/GenBank/DDBJ whole genome shotgun (WGS) entry which is preliminary data.</text>
</comment>